<protein>
    <submittedName>
        <fullName evidence="1">Response regulator transcription factor</fullName>
    </submittedName>
</protein>
<dbReference type="EMBL" id="CP068393">
    <property type="protein sequence ID" value="QUC66446.1"/>
    <property type="molecule type" value="Genomic_DNA"/>
</dbReference>
<evidence type="ECO:0000313" key="1">
    <source>
        <dbReference type="EMBL" id="QUC66446.1"/>
    </source>
</evidence>
<dbReference type="Proteomes" id="UP000682782">
    <property type="component" value="Chromosome"/>
</dbReference>
<name>A0AC61N794_9FIRM</name>
<keyword evidence="2" id="KW-1185">Reference proteome</keyword>
<organism evidence="1 2">
    <name type="scientific">Aristaeella hokkaidonensis</name>
    <dbReference type="NCBI Taxonomy" id="3046382"/>
    <lineage>
        <taxon>Bacteria</taxon>
        <taxon>Bacillati</taxon>
        <taxon>Bacillota</taxon>
        <taxon>Clostridia</taxon>
        <taxon>Eubacteriales</taxon>
        <taxon>Aristaeellaceae</taxon>
        <taxon>Aristaeella</taxon>
    </lineage>
</organism>
<evidence type="ECO:0000313" key="2">
    <source>
        <dbReference type="Proteomes" id="UP000682782"/>
    </source>
</evidence>
<reference evidence="1" key="1">
    <citation type="submission" date="2021-01" db="EMBL/GenBank/DDBJ databases">
        <title>Complete genome sequence of Clostridiales bacterium R-7.</title>
        <authorList>
            <person name="Mahoney-Kurpe S.C."/>
            <person name="Palevich N."/>
            <person name="Koike S."/>
            <person name="Moon C.D."/>
            <person name="Attwood G.T."/>
        </authorList>
    </citation>
    <scope>NUCLEOTIDE SEQUENCE</scope>
    <source>
        <strain evidence="1">R-7</strain>
    </source>
</reference>
<proteinExistence type="predicted"/>
<sequence length="226" mass="25402">MRVLLVEDDRKLSAAVCKLLEKERITVDPVYNGTDGLDWALGGGYDAVILDVMLPGLDGFSVLREMRKEKIATPVLMLTARAALEDRLTGLDSGADYYLPKPFESAELVSCLRAITRRGDSTPVMNLCFGDIELEQKSAKLRNTENAQEVRLGAKEYQLMEILLRNPAQILTKETLFERVWGLESDAEYNTLEVYISFLRKKMGFIGSRMKIRAARGLGYTLEEEA</sequence>
<accession>A0AC61N794</accession>
<gene>
    <name evidence="1" type="ORF">JYE49_11320</name>
</gene>